<sequence>MPRHHDAVAVVKVFGAFGPVQMRRFVEVAADDHQIARLDRRRRVGDRGPDRVDALRLQVHGDHRVDVGFPLRQPFPGRPVITARQVTGVFEIIQMHAVDMNLTAVAEINQRCHTAVDAFARFDRVFGEHQTIGGVFRDIVVSAGGIQIVGHDFPVGPGTVFDFAEKNDVGIVLDHLRDDLRLAVGDESALDPQVHLEHLQGGRGRRLDFRRGNFRRHGGQPRRQNHSAECRR</sequence>
<protein>
    <submittedName>
        <fullName evidence="2">Uncharacterized protein</fullName>
    </submittedName>
</protein>
<feature type="region of interest" description="Disordered" evidence="1">
    <location>
        <begin position="210"/>
        <end position="232"/>
    </location>
</feature>
<gene>
    <name evidence="2" type="ORF">SDC9_93905</name>
</gene>
<dbReference type="EMBL" id="VSSQ01011580">
    <property type="protein sequence ID" value="MPM47197.1"/>
    <property type="molecule type" value="Genomic_DNA"/>
</dbReference>
<comment type="caution">
    <text evidence="2">The sequence shown here is derived from an EMBL/GenBank/DDBJ whole genome shotgun (WGS) entry which is preliminary data.</text>
</comment>
<reference evidence="2" key="1">
    <citation type="submission" date="2019-08" db="EMBL/GenBank/DDBJ databases">
        <authorList>
            <person name="Kucharzyk K."/>
            <person name="Murdoch R.W."/>
            <person name="Higgins S."/>
            <person name="Loffler F."/>
        </authorList>
    </citation>
    <scope>NUCLEOTIDE SEQUENCE</scope>
</reference>
<name>A0A645A298_9ZZZZ</name>
<dbReference type="AlphaFoldDB" id="A0A645A298"/>
<evidence type="ECO:0000313" key="2">
    <source>
        <dbReference type="EMBL" id="MPM47197.1"/>
    </source>
</evidence>
<accession>A0A645A298</accession>
<proteinExistence type="predicted"/>
<evidence type="ECO:0000256" key="1">
    <source>
        <dbReference type="SAM" id="MobiDB-lite"/>
    </source>
</evidence>
<feature type="compositionally biased region" description="Basic residues" evidence="1">
    <location>
        <begin position="212"/>
        <end position="225"/>
    </location>
</feature>
<organism evidence="2">
    <name type="scientific">bioreactor metagenome</name>
    <dbReference type="NCBI Taxonomy" id="1076179"/>
    <lineage>
        <taxon>unclassified sequences</taxon>
        <taxon>metagenomes</taxon>
        <taxon>ecological metagenomes</taxon>
    </lineage>
</organism>